<dbReference type="InterPro" id="IPR013154">
    <property type="entry name" value="ADH-like_N"/>
</dbReference>
<dbReference type="PANTHER" id="PTHR11695:SF648">
    <property type="entry name" value="ZINC-BINDING OXIDOREDUCTASE"/>
    <property type="match status" value="1"/>
</dbReference>
<evidence type="ECO:0000313" key="2">
    <source>
        <dbReference type="EMBL" id="EDM80931.1"/>
    </source>
</evidence>
<dbReference type="STRING" id="391625.PPSIR1_28513"/>
<organism evidence="2 3">
    <name type="scientific">Plesiocystis pacifica SIR-1</name>
    <dbReference type="NCBI Taxonomy" id="391625"/>
    <lineage>
        <taxon>Bacteria</taxon>
        <taxon>Pseudomonadati</taxon>
        <taxon>Myxococcota</taxon>
        <taxon>Polyangia</taxon>
        <taxon>Nannocystales</taxon>
        <taxon>Nannocystaceae</taxon>
        <taxon>Plesiocystis</taxon>
    </lineage>
</organism>
<accession>A6FZX5</accession>
<dbReference type="PROSITE" id="PS01162">
    <property type="entry name" value="QOR_ZETA_CRYSTAL"/>
    <property type="match status" value="1"/>
</dbReference>
<dbReference type="InterPro" id="IPR011032">
    <property type="entry name" value="GroES-like_sf"/>
</dbReference>
<evidence type="ECO:0000259" key="1">
    <source>
        <dbReference type="SMART" id="SM00829"/>
    </source>
</evidence>
<sequence>MKAAHTPLYGPPSVLDTRIVPTPTPGPGQVLVEVHASFVSAGDLRLRAADFPGISALFGRLMFGLRRPRNPIQGSMFSGRVVAVGSGVRRYAKGDEVFGSVDHGAYAEFLVVEEAGAVAPLPAGVSHAQAAATPYGAWTALNFLRDLGELEAGEKVLILGASGGVGQLAVQVARHLGAEVTAVASARHHDFVRGLGAQHVIDYAREDFTQSGESYDLIFDIAGASSFRKAKGSLTDRGRYLSLYVSGALLAQMLWTRVFARQGKRAMCGVAMGDAASTAELAALLEAGAIRPVIGQRFAFEAIADAHVHAETSRSAGATVVEMVPPERPLAAVG</sequence>
<proteinExistence type="predicted"/>
<dbReference type="Gene3D" id="3.40.50.720">
    <property type="entry name" value="NAD(P)-binding Rossmann-like Domain"/>
    <property type="match status" value="1"/>
</dbReference>
<dbReference type="PANTHER" id="PTHR11695">
    <property type="entry name" value="ALCOHOL DEHYDROGENASE RELATED"/>
    <property type="match status" value="1"/>
</dbReference>
<dbReference type="Proteomes" id="UP000005801">
    <property type="component" value="Unassembled WGS sequence"/>
</dbReference>
<feature type="domain" description="Enoyl reductase (ER)" evidence="1">
    <location>
        <begin position="10"/>
        <end position="321"/>
    </location>
</feature>
<dbReference type="CDD" id="cd08267">
    <property type="entry name" value="MDR1"/>
    <property type="match status" value="1"/>
</dbReference>
<dbReference type="InterPro" id="IPR002364">
    <property type="entry name" value="Quin_OxRdtase/zeta-crystal_CS"/>
</dbReference>
<comment type="caution">
    <text evidence="2">The sequence shown here is derived from an EMBL/GenBank/DDBJ whole genome shotgun (WGS) entry which is preliminary data.</text>
</comment>
<dbReference type="SMART" id="SM00829">
    <property type="entry name" value="PKS_ER"/>
    <property type="match status" value="1"/>
</dbReference>
<reference evidence="2 3" key="1">
    <citation type="submission" date="2007-06" db="EMBL/GenBank/DDBJ databases">
        <authorList>
            <person name="Shimkets L."/>
            <person name="Ferriera S."/>
            <person name="Johnson J."/>
            <person name="Kravitz S."/>
            <person name="Beeson K."/>
            <person name="Sutton G."/>
            <person name="Rogers Y.-H."/>
            <person name="Friedman R."/>
            <person name="Frazier M."/>
            <person name="Venter J.C."/>
        </authorList>
    </citation>
    <scope>NUCLEOTIDE SEQUENCE [LARGE SCALE GENOMIC DNA]</scope>
    <source>
        <strain evidence="2 3">SIR-1</strain>
    </source>
</reference>
<keyword evidence="3" id="KW-1185">Reference proteome</keyword>
<dbReference type="eggNOG" id="COG0604">
    <property type="taxonomic scope" value="Bacteria"/>
</dbReference>
<dbReference type="Gene3D" id="3.90.180.10">
    <property type="entry name" value="Medium-chain alcohol dehydrogenases, catalytic domain"/>
    <property type="match status" value="1"/>
</dbReference>
<evidence type="ECO:0000313" key="3">
    <source>
        <dbReference type="Proteomes" id="UP000005801"/>
    </source>
</evidence>
<dbReference type="AlphaFoldDB" id="A6FZX5"/>
<dbReference type="InterPro" id="IPR036291">
    <property type="entry name" value="NAD(P)-bd_dom_sf"/>
</dbReference>
<dbReference type="EMBL" id="ABCS01000007">
    <property type="protein sequence ID" value="EDM80931.1"/>
    <property type="molecule type" value="Genomic_DNA"/>
</dbReference>
<dbReference type="Pfam" id="PF13602">
    <property type="entry name" value="ADH_zinc_N_2"/>
    <property type="match status" value="1"/>
</dbReference>
<dbReference type="SUPFAM" id="SSF51735">
    <property type="entry name" value="NAD(P)-binding Rossmann-fold domains"/>
    <property type="match status" value="1"/>
</dbReference>
<dbReference type="GO" id="GO:0008270">
    <property type="term" value="F:zinc ion binding"/>
    <property type="evidence" value="ECO:0007669"/>
    <property type="project" value="InterPro"/>
</dbReference>
<dbReference type="SUPFAM" id="SSF50129">
    <property type="entry name" value="GroES-like"/>
    <property type="match status" value="1"/>
</dbReference>
<dbReference type="GO" id="GO:0016491">
    <property type="term" value="F:oxidoreductase activity"/>
    <property type="evidence" value="ECO:0007669"/>
    <property type="project" value="InterPro"/>
</dbReference>
<dbReference type="InterPro" id="IPR050700">
    <property type="entry name" value="YIM1/Zinc_Alcohol_DH_Fams"/>
</dbReference>
<dbReference type="OrthoDB" id="9805663at2"/>
<dbReference type="InterPro" id="IPR020843">
    <property type="entry name" value="ER"/>
</dbReference>
<gene>
    <name evidence="2" type="ORF">PPSIR1_28513</name>
</gene>
<protein>
    <submittedName>
        <fullName evidence="2">Alcohol dehydrogenase, zinc-containing</fullName>
    </submittedName>
</protein>
<name>A6FZX5_9BACT</name>
<dbReference type="Pfam" id="PF08240">
    <property type="entry name" value="ADH_N"/>
    <property type="match status" value="1"/>
</dbReference>
<dbReference type="RefSeq" id="WP_006970024.1">
    <property type="nucleotide sequence ID" value="NZ_ABCS01000007.1"/>
</dbReference>